<gene>
    <name evidence="6" type="ORF">EXIGLDRAFT_733251</name>
</gene>
<dbReference type="Pfam" id="PF05843">
    <property type="entry name" value="Suf"/>
    <property type="match status" value="1"/>
</dbReference>
<evidence type="ECO:0000313" key="6">
    <source>
        <dbReference type="EMBL" id="KZV80320.1"/>
    </source>
</evidence>
<dbReference type="SMART" id="SM00386">
    <property type="entry name" value="HAT"/>
    <property type="match status" value="7"/>
</dbReference>
<dbReference type="PANTHER" id="PTHR19980:SF0">
    <property type="entry name" value="CLEAVAGE STIMULATION FACTOR SUBUNIT 3"/>
    <property type="match status" value="1"/>
</dbReference>
<evidence type="ECO:0000259" key="5">
    <source>
        <dbReference type="Pfam" id="PF05843"/>
    </source>
</evidence>
<dbReference type="InParanoid" id="A0A165BCI1"/>
<keyword evidence="2 3" id="KW-0539">Nucleus</keyword>
<dbReference type="GO" id="GO:0005634">
    <property type="term" value="C:nucleus"/>
    <property type="evidence" value="ECO:0007669"/>
    <property type="project" value="UniProtKB-SubCell"/>
</dbReference>
<comment type="function">
    <text evidence="3">Component of the cleavage factor IA (CFIA) complex, which is involved in the endonucleolytic cleavage during polyadenylation-dependent pre-mRNA 3'-end formation.</text>
</comment>
<keyword evidence="1" id="KW-0677">Repeat</keyword>
<evidence type="ECO:0000313" key="7">
    <source>
        <dbReference type="Proteomes" id="UP000077266"/>
    </source>
</evidence>
<dbReference type="STRING" id="1314781.A0A165BCI1"/>
<dbReference type="GO" id="GO:0005737">
    <property type="term" value="C:cytoplasm"/>
    <property type="evidence" value="ECO:0007669"/>
    <property type="project" value="UniProtKB-SubCell"/>
</dbReference>
<dbReference type="InterPro" id="IPR003107">
    <property type="entry name" value="HAT"/>
</dbReference>
<dbReference type="OrthoDB" id="26282at2759"/>
<evidence type="ECO:0000256" key="3">
    <source>
        <dbReference type="RuleBase" id="RU369035"/>
    </source>
</evidence>
<feature type="compositionally biased region" description="Basic and acidic residues" evidence="4">
    <location>
        <begin position="807"/>
        <end position="819"/>
    </location>
</feature>
<dbReference type="SUPFAM" id="SSF48452">
    <property type="entry name" value="TPR-like"/>
    <property type="match status" value="2"/>
</dbReference>
<feature type="region of interest" description="Disordered" evidence="4">
    <location>
        <begin position="1"/>
        <end position="68"/>
    </location>
</feature>
<evidence type="ECO:0000256" key="4">
    <source>
        <dbReference type="SAM" id="MobiDB-lite"/>
    </source>
</evidence>
<dbReference type="Gene3D" id="1.25.40.1040">
    <property type="match status" value="2"/>
</dbReference>
<feature type="compositionally biased region" description="Gly residues" evidence="4">
    <location>
        <begin position="893"/>
        <end position="904"/>
    </location>
</feature>
<keyword evidence="3" id="KW-0963">Cytoplasm</keyword>
<organism evidence="6 7">
    <name type="scientific">Exidia glandulosa HHB12029</name>
    <dbReference type="NCBI Taxonomy" id="1314781"/>
    <lineage>
        <taxon>Eukaryota</taxon>
        <taxon>Fungi</taxon>
        <taxon>Dikarya</taxon>
        <taxon>Basidiomycota</taxon>
        <taxon>Agaricomycotina</taxon>
        <taxon>Agaricomycetes</taxon>
        <taxon>Auriculariales</taxon>
        <taxon>Exidiaceae</taxon>
        <taxon>Exidia</taxon>
    </lineage>
</organism>
<dbReference type="EMBL" id="KV426496">
    <property type="protein sequence ID" value="KZV80320.1"/>
    <property type="molecule type" value="Genomic_DNA"/>
</dbReference>
<proteinExistence type="predicted"/>
<reference evidence="6 7" key="1">
    <citation type="journal article" date="2016" name="Mol. Biol. Evol.">
        <title>Comparative Genomics of Early-Diverging Mushroom-Forming Fungi Provides Insights into the Origins of Lignocellulose Decay Capabilities.</title>
        <authorList>
            <person name="Nagy L.G."/>
            <person name="Riley R."/>
            <person name="Tritt A."/>
            <person name="Adam C."/>
            <person name="Daum C."/>
            <person name="Floudas D."/>
            <person name="Sun H."/>
            <person name="Yadav J.S."/>
            <person name="Pangilinan J."/>
            <person name="Larsson K.H."/>
            <person name="Matsuura K."/>
            <person name="Barry K."/>
            <person name="Labutti K."/>
            <person name="Kuo R."/>
            <person name="Ohm R.A."/>
            <person name="Bhattacharya S.S."/>
            <person name="Shirouzu T."/>
            <person name="Yoshinaga Y."/>
            <person name="Martin F.M."/>
            <person name="Grigoriev I.V."/>
            <person name="Hibbett D.S."/>
        </authorList>
    </citation>
    <scope>NUCLEOTIDE SEQUENCE [LARGE SCALE GENOMIC DNA]</scope>
    <source>
        <strain evidence="6 7">HHB12029</strain>
    </source>
</reference>
<feature type="region of interest" description="Disordered" evidence="4">
    <location>
        <begin position="679"/>
        <end position="904"/>
    </location>
</feature>
<dbReference type="Proteomes" id="UP000077266">
    <property type="component" value="Unassembled WGS sequence"/>
</dbReference>
<feature type="compositionally biased region" description="Low complexity" evidence="4">
    <location>
        <begin position="473"/>
        <end position="491"/>
    </location>
</feature>
<evidence type="ECO:0000256" key="1">
    <source>
        <dbReference type="ARBA" id="ARBA00022737"/>
    </source>
</evidence>
<feature type="compositionally biased region" description="Pro residues" evidence="4">
    <location>
        <begin position="861"/>
        <end position="889"/>
    </location>
</feature>
<comment type="subcellular location">
    <subcellularLocation>
        <location evidence="3">Nucleus</location>
    </subcellularLocation>
    <subcellularLocation>
        <location evidence="3">Cytoplasm</location>
    </subcellularLocation>
    <text evidence="3">Nucleus and/or cytoplasm.</text>
</comment>
<dbReference type="InterPro" id="IPR045243">
    <property type="entry name" value="Rna14-like"/>
</dbReference>
<dbReference type="PANTHER" id="PTHR19980">
    <property type="entry name" value="RNA CLEAVAGE STIMULATION FACTOR"/>
    <property type="match status" value="1"/>
</dbReference>
<dbReference type="FunCoup" id="A0A165BCI1">
    <property type="interactions" value="1008"/>
</dbReference>
<dbReference type="AlphaFoldDB" id="A0A165BCI1"/>
<dbReference type="InterPro" id="IPR011990">
    <property type="entry name" value="TPR-like_helical_dom_sf"/>
</dbReference>
<evidence type="ECO:0000256" key="2">
    <source>
        <dbReference type="ARBA" id="ARBA00023242"/>
    </source>
</evidence>
<dbReference type="GO" id="GO:0003729">
    <property type="term" value="F:mRNA binding"/>
    <property type="evidence" value="ECO:0007669"/>
    <property type="project" value="TreeGrafter"/>
</dbReference>
<accession>A0A165BCI1</accession>
<name>A0A165BCI1_EXIGL</name>
<feature type="compositionally biased region" description="Polar residues" evidence="4">
    <location>
        <begin position="53"/>
        <end position="67"/>
    </location>
</feature>
<dbReference type="GO" id="GO:0180010">
    <property type="term" value="P:co-transcriptional mRNA 3'-end processing, cleavage and polyadenylation pathway"/>
    <property type="evidence" value="ECO:0007669"/>
    <property type="project" value="UniProtKB-UniRule"/>
</dbReference>
<sequence length="904" mass="103580">MDSEDANDVHEQQEVLGEQAEDGDVATEMQQDALVEPDDALQEGDATMVEDSAPTQENSQTASQETVLQEPLSEYDQLRAHLKKNPHDAGAWNRLVEHAEELADMDKIKDAYEALLENYPNTSSAQIAYLQHFLNPGLFQVAESLFSRFLRPSPSVDLWKFYLVYVRRFNTDPSTRETVKKAYEFALAHIGQDKDSGDIWKEYIDFLASGDTHTTWEEQQKMDALRRVYHRAVQIPLENIDQLWRELDVFENKLNKITAKKFLADLSPSYMQARTVLREMRPRISALVQQPTTYSATNLNKMPLQLPQPLSFTAPERALVNGWKSYLLWEESNPLEMEDKDKTLFHTRMQLLYRQAVVKMRFSPEIWYMAYSWTMSIGKQDDAIALLKQGMQANPVSYLLTFAYAEIEEQLKNLEEVHTAYNTFIDALHAELEEMDATQRQLVASASVNSIQAAPADQTAFDPNAPPPGLSISTPTGGAASASTTSSQASQHELTMADRRQELGIVWIQYMRFARRAEGLKPARTVFSKARKDKKWVTWEVFEAAALMEYHCTKATDVATRIFQNGMNLFANELEFVDRYLAFLISINDESNARALFERVAPNFVGPKGRMLWERWGRYEYQYGDLEAVLKFEKRFADAFKEVSSIKRFADRHKYGVLDAIASRDLGVGIRTRVTRSETNATSLLHKTGSGSGNEDRDRRDAHSPDNERDRDRKRPNDGPSGGPLKRARPMSPPPGARDRDRDRDRERERERDQREREMRERERERDMIRERDRERDRERELRDRERERWDRKRPASPPYRNGSPARRPDERDRDDGRANKGIPPAVTRFLSTLPAPQSFDGPIFRTDDLMQLFRNAAIPAPSPTGGPPMGPPRARSPPAPRGRPPPDYGPYTGPGGGARRGRF</sequence>
<dbReference type="InterPro" id="IPR008847">
    <property type="entry name" value="Suf"/>
</dbReference>
<feature type="region of interest" description="Disordered" evidence="4">
    <location>
        <begin position="458"/>
        <end position="493"/>
    </location>
</feature>
<protein>
    <recommendedName>
        <fullName evidence="3">mRNA 3'-end-processing protein RNA14</fullName>
    </recommendedName>
</protein>
<feature type="compositionally biased region" description="Basic and acidic residues" evidence="4">
    <location>
        <begin position="694"/>
        <end position="717"/>
    </location>
</feature>
<feature type="compositionally biased region" description="Basic and acidic residues" evidence="4">
    <location>
        <begin position="737"/>
        <end position="794"/>
    </location>
</feature>
<feature type="domain" description="Suppressor of forked" evidence="5">
    <location>
        <begin position="76"/>
        <end position="666"/>
    </location>
</feature>
<keyword evidence="7" id="KW-1185">Reference proteome</keyword>
<keyword evidence="3" id="KW-0507">mRNA processing</keyword>